<evidence type="ECO:0000313" key="1">
    <source>
        <dbReference type="EMBL" id="JAE28532.1"/>
    </source>
</evidence>
<proteinExistence type="predicted"/>
<reference evidence="1" key="1">
    <citation type="submission" date="2014-09" db="EMBL/GenBank/DDBJ databases">
        <authorList>
            <person name="Magalhaes I.L.F."/>
            <person name="Oliveira U."/>
            <person name="Santos F.R."/>
            <person name="Vidigal T.H.D.A."/>
            <person name="Brescovit A.D."/>
            <person name="Santos A.J."/>
        </authorList>
    </citation>
    <scope>NUCLEOTIDE SEQUENCE</scope>
    <source>
        <tissue evidence="1">Shoot tissue taken approximately 20 cm above the soil surface</tissue>
    </source>
</reference>
<reference evidence="1" key="2">
    <citation type="journal article" date="2015" name="Data Brief">
        <title>Shoot transcriptome of the giant reed, Arundo donax.</title>
        <authorList>
            <person name="Barrero R.A."/>
            <person name="Guerrero F.D."/>
            <person name="Moolhuijzen P."/>
            <person name="Goolsby J.A."/>
            <person name="Tidwell J."/>
            <person name="Bellgard S.E."/>
            <person name="Bellgard M.I."/>
        </authorList>
    </citation>
    <scope>NUCLEOTIDE SEQUENCE</scope>
    <source>
        <tissue evidence="1">Shoot tissue taken approximately 20 cm above the soil surface</tissue>
    </source>
</reference>
<dbReference type="EMBL" id="GBRH01169364">
    <property type="protein sequence ID" value="JAE28532.1"/>
    <property type="molecule type" value="Transcribed_RNA"/>
</dbReference>
<accession>A0A0A9GVG1</accession>
<sequence length="25" mass="2688">MCEGYTILSQSHPFMSISLATSGRA</sequence>
<protein>
    <submittedName>
        <fullName evidence="1">Uncharacterized protein</fullName>
    </submittedName>
</protein>
<organism evidence="1">
    <name type="scientific">Arundo donax</name>
    <name type="common">Giant reed</name>
    <name type="synonym">Donax arundinaceus</name>
    <dbReference type="NCBI Taxonomy" id="35708"/>
    <lineage>
        <taxon>Eukaryota</taxon>
        <taxon>Viridiplantae</taxon>
        <taxon>Streptophyta</taxon>
        <taxon>Embryophyta</taxon>
        <taxon>Tracheophyta</taxon>
        <taxon>Spermatophyta</taxon>
        <taxon>Magnoliopsida</taxon>
        <taxon>Liliopsida</taxon>
        <taxon>Poales</taxon>
        <taxon>Poaceae</taxon>
        <taxon>PACMAD clade</taxon>
        <taxon>Arundinoideae</taxon>
        <taxon>Arundineae</taxon>
        <taxon>Arundo</taxon>
    </lineage>
</organism>
<name>A0A0A9GVG1_ARUDO</name>
<dbReference type="AlphaFoldDB" id="A0A0A9GVG1"/>